<name>A0ACC1HR63_9FUNG</name>
<dbReference type="EMBL" id="JAMZIH010000636">
    <property type="protein sequence ID" value="KAJ1679055.1"/>
    <property type="molecule type" value="Genomic_DNA"/>
</dbReference>
<proteinExistence type="predicted"/>
<reference evidence="1" key="1">
    <citation type="submission" date="2022-06" db="EMBL/GenBank/DDBJ databases">
        <title>Phylogenomic reconstructions and comparative analyses of Kickxellomycotina fungi.</title>
        <authorList>
            <person name="Reynolds N.K."/>
            <person name="Stajich J.E."/>
            <person name="Barry K."/>
            <person name="Grigoriev I.V."/>
            <person name="Crous P."/>
            <person name="Smith M.E."/>
        </authorList>
    </citation>
    <scope>NUCLEOTIDE SEQUENCE</scope>
    <source>
        <strain evidence="1">RSA 2271</strain>
    </source>
</reference>
<keyword evidence="2" id="KW-1185">Reference proteome</keyword>
<evidence type="ECO:0000313" key="1">
    <source>
        <dbReference type="EMBL" id="KAJ1679055.1"/>
    </source>
</evidence>
<sequence>MPATPEGYEQTRGRLLQLGYTDTFPEPALPLVQTLLSDLQAAVTKLKSLNSENERVMREDRTLRTENQIHKAKLRNLQQDNNSLRAEVLQATRQAEQSKRETGVKLRQMEAKIAEYQLQVIQLNSEKNKALNRCDEERRRIDVKLREIYRGQGGRVVAKVSSELGERLLEPTVMPRPESYVVNLIDLNERRIMALEKEIDLLEQKNQDISDQLESAQYQIEARDLEIQRLNVEVNNLREARTRPSVRHGSEREQRLEDQIDYLQEYNTSLEEKLRQQEAGFEAQKSELKWQVTAIKQQNLELAQQLRDTEQRLKKQTETLEQVRNLSTPVPSAIDLVRSPKSLGDKRASQSESPKFGPKRDQPPDQPRADILIDHAKHLLKELEAKHATSLPGQQTKDRKKTIERLRSTLEQIGKILLEVHKTADVDANAPPATAPAKQGNSAPALSPMSDSYLENKTFIEPRSDWSSHLQELQKDYRALRAERDTLKSLYEQTVQQLRRERTHGPPKLRQTIAQLKDELASLKGSLGTPQGEQLAQLQAELDEAKHELEKKMAQIQELEAKANDSATQRRRRHDEMDLELKAARDKCGELSATLDEHRARYHKLQAQYNDLKAEHAQCQSKIMDGGSRYQQLMDSYQQLTTEHDKLDKALKQALVDVYALEARAKDRQARADTLEKELEGYRVSCQGHTQELESYRHELRGLEAEIKTMVKYREQDKEEQQQLAKQLAEERDLRRATELSKDEYKRLLSNALSDAEATRKLISQIRVEKDSLM</sequence>
<organism evidence="1 2">
    <name type="scientific">Spiromyces aspiralis</name>
    <dbReference type="NCBI Taxonomy" id="68401"/>
    <lineage>
        <taxon>Eukaryota</taxon>
        <taxon>Fungi</taxon>
        <taxon>Fungi incertae sedis</taxon>
        <taxon>Zoopagomycota</taxon>
        <taxon>Kickxellomycotina</taxon>
        <taxon>Kickxellomycetes</taxon>
        <taxon>Kickxellales</taxon>
        <taxon>Kickxellaceae</taxon>
        <taxon>Spiromyces</taxon>
    </lineage>
</organism>
<dbReference type="Proteomes" id="UP001145114">
    <property type="component" value="Unassembled WGS sequence"/>
</dbReference>
<protein>
    <submittedName>
        <fullName evidence="1">Uncharacterized protein</fullName>
    </submittedName>
</protein>
<evidence type="ECO:0000313" key="2">
    <source>
        <dbReference type="Proteomes" id="UP001145114"/>
    </source>
</evidence>
<comment type="caution">
    <text evidence="1">The sequence shown here is derived from an EMBL/GenBank/DDBJ whole genome shotgun (WGS) entry which is preliminary data.</text>
</comment>
<gene>
    <name evidence="1" type="ORF">EV182_002816</name>
</gene>
<feature type="non-terminal residue" evidence="1">
    <location>
        <position position="774"/>
    </location>
</feature>
<accession>A0ACC1HR63</accession>